<dbReference type="SUPFAM" id="SSF51621">
    <property type="entry name" value="Phosphoenolpyruvate/pyruvate domain"/>
    <property type="match status" value="1"/>
</dbReference>
<reference evidence="5 6" key="1">
    <citation type="submission" date="2018-06" db="EMBL/GenBank/DDBJ databases">
        <authorList>
            <consortium name="Pathogen Informatics"/>
            <person name="Doyle S."/>
        </authorList>
    </citation>
    <scope>NUCLEOTIDE SEQUENCE [LARGE SCALE GENOMIC DNA]</scope>
    <source>
        <strain evidence="5 6">NCTC13102</strain>
    </source>
</reference>
<dbReference type="InterPro" id="IPR014729">
    <property type="entry name" value="Rossmann-like_a/b/a_fold"/>
</dbReference>
<protein>
    <recommendedName>
        <fullName evidence="2">phosphoenolpyruvate mutase</fullName>
        <ecNumber evidence="2">5.4.2.9</ecNumber>
    </recommendedName>
</protein>
<evidence type="ECO:0000313" key="5">
    <source>
        <dbReference type="EMBL" id="SQB98317.1"/>
    </source>
</evidence>
<dbReference type="NCBIfam" id="TIGR02320">
    <property type="entry name" value="PEP_mutase"/>
    <property type="match status" value="1"/>
</dbReference>
<dbReference type="GO" id="GO:0016787">
    <property type="term" value="F:hydrolase activity"/>
    <property type="evidence" value="ECO:0007669"/>
    <property type="project" value="UniProtKB-KW"/>
</dbReference>
<gene>
    <name evidence="5" type="primary">pphA</name>
    <name evidence="5" type="ORF">NCTC13102_00774</name>
</gene>
<dbReference type="EMBL" id="UAWL01000006">
    <property type="protein sequence ID" value="SQB98317.1"/>
    <property type="molecule type" value="Genomic_DNA"/>
</dbReference>
<dbReference type="Pfam" id="PF01467">
    <property type="entry name" value="CTP_transf_like"/>
    <property type="match status" value="1"/>
</dbReference>
<dbReference type="InterPro" id="IPR012698">
    <property type="entry name" value="PEnolPyrv_PMutase_core"/>
</dbReference>
<name>A0A2X3B985_9HELI</name>
<dbReference type="SUPFAM" id="SSF52374">
    <property type="entry name" value="Nucleotidylyl transferase"/>
    <property type="match status" value="1"/>
</dbReference>
<evidence type="ECO:0000256" key="2">
    <source>
        <dbReference type="ARBA" id="ARBA00024063"/>
    </source>
</evidence>
<dbReference type="RefSeq" id="WP_023946901.1">
    <property type="nucleotide sequence ID" value="NZ_UAWL01000006.1"/>
</dbReference>
<dbReference type="Gene3D" id="3.40.50.620">
    <property type="entry name" value="HUPs"/>
    <property type="match status" value="1"/>
</dbReference>
<keyword evidence="5" id="KW-0378">Hydrolase</keyword>
<dbReference type="Gene3D" id="3.20.20.60">
    <property type="entry name" value="Phosphoenolpyruvate-binding domains"/>
    <property type="match status" value="1"/>
</dbReference>
<dbReference type="InterPro" id="IPR040442">
    <property type="entry name" value="Pyrv_kinase-like_dom_sf"/>
</dbReference>
<dbReference type="GO" id="GO:0050188">
    <property type="term" value="F:phosphoenolpyruvate mutase activity"/>
    <property type="evidence" value="ECO:0007669"/>
    <property type="project" value="UniProtKB-EC"/>
</dbReference>
<evidence type="ECO:0000256" key="3">
    <source>
        <dbReference type="ARBA" id="ARBA00038455"/>
    </source>
</evidence>
<evidence type="ECO:0000313" key="6">
    <source>
        <dbReference type="Proteomes" id="UP000250166"/>
    </source>
</evidence>
<dbReference type="CDD" id="cd00377">
    <property type="entry name" value="ICL_PEPM"/>
    <property type="match status" value="1"/>
</dbReference>
<dbReference type="NCBIfam" id="TIGR00125">
    <property type="entry name" value="cyt_tran_rel"/>
    <property type="match status" value="1"/>
</dbReference>
<keyword evidence="5" id="KW-0670">Pyruvate</keyword>
<accession>A0A2X3B985</accession>
<dbReference type="InterPro" id="IPR015813">
    <property type="entry name" value="Pyrv/PenolPyrv_kinase-like_dom"/>
</dbReference>
<dbReference type="EC" id="5.4.2.9" evidence="2"/>
<dbReference type="AlphaFoldDB" id="A0A2X3B985"/>
<comment type="similarity">
    <text evidence="3">Belongs to the isocitrate lyase/PEP mutase superfamily. PEP mutase family.</text>
</comment>
<keyword evidence="1 5" id="KW-0413">Isomerase</keyword>
<dbReference type="InterPro" id="IPR039556">
    <property type="entry name" value="ICL/PEPM"/>
</dbReference>
<proteinExistence type="inferred from homology"/>
<evidence type="ECO:0000259" key="4">
    <source>
        <dbReference type="Pfam" id="PF01467"/>
    </source>
</evidence>
<dbReference type="Pfam" id="PF13714">
    <property type="entry name" value="PEP_mutase"/>
    <property type="match status" value="1"/>
</dbReference>
<sequence>MNKSTSTQTNPIIYVAMAADLLHAGHINILKFARELADSNNGKVVVGLLTDSAIAQADEAPFLDYEQRKIVLENLTLIDSIIPQESFSYKDNLAKIKPQFIVHGDDWQSGYLSKYRKEVLDFLHAHYPQDLEDKSTHPALVEIPYSSQINALGIKKAMNSLGISTAMRQARLKKLLTLKKPLRILESHSALSALIAQNVYVLKNGVRVEFDGFWSSSLTDSTLRGKPDIEALDLTNRLQSINEIFEVTTKSLIYDADTGGRVEHFIFSVKTLERLGVSAVIIEDKTGLKKNSLLGNEVAQSQESIEEFCAKITAGKRAQVTSDFMIIARIESLILDKGQDDALKRAFAYIEAGADGIMIHSRQKSPSEILSFLRAFRAKDSTTPIVLVPTSFNAITATELADAGANIIIYANHALRASFVAMQEVAQGILEHDRSLEIESKCMSVKEILSLIPGTI</sequence>
<dbReference type="PANTHER" id="PTHR42905">
    <property type="entry name" value="PHOSPHOENOLPYRUVATE CARBOXYLASE"/>
    <property type="match status" value="1"/>
</dbReference>
<dbReference type="Proteomes" id="UP000250166">
    <property type="component" value="Unassembled WGS sequence"/>
</dbReference>
<evidence type="ECO:0000256" key="1">
    <source>
        <dbReference type="ARBA" id="ARBA00023235"/>
    </source>
</evidence>
<dbReference type="PANTHER" id="PTHR42905:SF7">
    <property type="entry name" value="PHOSPHOENOLPYRUVATE PHOSPHOMUTASE"/>
    <property type="match status" value="1"/>
</dbReference>
<organism evidence="5 6">
    <name type="scientific">Helicobacter fennelliae</name>
    <dbReference type="NCBI Taxonomy" id="215"/>
    <lineage>
        <taxon>Bacteria</taxon>
        <taxon>Pseudomonadati</taxon>
        <taxon>Campylobacterota</taxon>
        <taxon>Epsilonproteobacteria</taxon>
        <taxon>Campylobacterales</taxon>
        <taxon>Helicobacteraceae</taxon>
        <taxon>Helicobacter</taxon>
    </lineage>
</organism>
<feature type="domain" description="Cytidyltransferase-like" evidence="4">
    <location>
        <begin position="20"/>
        <end position="116"/>
    </location>
</feature>
<dbReference type="InterPro" id="IPR004821">
    <property type="entry name" value="Cyt_trans-like"/>
</dbReference>